<protein>
    <submittedName>
        <fullName evidence="3">SpoIVB peptidase</fullName>
        <ecNumber evidence="3">3.4.21.116</ecNumber>
    </submittedName>
</protein>
<dbReference type="Pfam" id="PF17820">
    <property type="entry name" value="PDZ_6"/>
    <property type="match status" value="1"/>
</dbReference>
<evidence type="ECO:0000313" key="4">
    <source>
        <dbReference type="Proteomes" id="UP001464378"/>
    </source>
</evidence>
<dbReference type="Proteomes" id="UP001464378">
    <property type="component" value="Unassembled WGS sequence"/>
</dbReference>
<dbReference type="InterPro" id="IPR001478">
    <property type="entry name" value="PDZ"/>
</dbReference>
<dbReference type="InterPro" id="IPR008763">
    <property type="entry name" value="Peptidase_S55"/>
</dbReference>
<accession>A0ABV1EC66</accession>
<keyword evidence="1" id="KW-0732">Signal</keyword>
<name>A0ABV1EC66_9FIRM</name>
<dbReference type="InterPro" id="IPR041489">
    <property type="entry name" value="PDZ_6"/>
</dbReference>
<gene>
    <name evidence="3" type="primary">spoIVB</name>
    <name evidence="3" type="ORF">WMO64_15715</name>
</gene>
<feature type="signal peptide" evidence="1">
    <location>
        <begin position="1"/>
        <end position="36"/>
    </location>
</feature>
<dbReference type="NCBIfam" id="TIGR02860">
    <property type="entry name" value="spore_IV_B"/>
    <property type="match status" value="1"/>
</dbReference>
<sequence length="372" mass="39172">MKEEERGQRGTAALRLLAVCLAAAGLLSLAPAPAAAAGPGETALEAWSFGGGAQQPSAETVRTVIPLGRAVGIKLFSDGVLVVGLSEIATQQGAQAPAKDCGLQEGDIITHINSEEVDTIEEVREILQEVGDRQMSIRCLRGEKQLQMTVQAVQCSTDGTYKLGAWIRDSMAGIGTMTFYDPASGVFGALGHGISDVDTAMLMPLSSGSIMYAEVTDVKKGESGNPGELHGAFQVSQDMGELYANTQQGIFGRLTDDGLAEGIQPVELATRDQVQVGEATILSNIAGDQVEAYTVEITRIYPENDDDPRNMMIKVTDPRLLEATGGIVQGMSGSPILQNGRLVGAVTHVLVNDPTQGYGILAENMLEAANQQ</sequence>
<comment type="caution">
    <text evidence="3">The sequence shown here is derived from an EMBL/GenBank/DDBJ whole genome shotgun (WGS) entry which is preliminary data.</text>
</comment>
<dbReference type="GO" id="GO:0016787">
    <property type="term" value="F:hydrolase activity"/>
    <property type="evidence" value="ECO:0007669"/>
    <property type="project" value="UniProtKB-KW"/>
</dbReference>
<evidence type="ECO:0000259" key="2">
    <source>
        <dbReference type="PROSITE" id="PS51494"/>
    </source>
</evidence>
<feature type="domain" description="Peptidase S55" evidence="2">
    <location>
        <begin position="144"/>
        <end position="372"/>
    </location>
</feature>
<dbReference type="SUPFAM" id="SSF50494">
    <property type="entry name" value="Trypsin-like serine proteases"/>
    <property type="match status" value="1"/>
</dbReference>
<dbReference type="InterPro" id="IPR014219">
    <property type="entry name" value="SpoIVB"/>
</dbReference>
<keyword evidence="3" id="KW-0378">Hydrolase</keyword>
<dbReference type="PROSITE" id="PS51494">
    <property type="entry name" value="SPOIVB"/>
    <property type="match status" value="1"/>
</dbReference>
<dbReference type="SMART" id="SM00228">
    <property type="entry name" value="PDZ"/>
    <property type="match status" value="1"/>
</dbReference>
<feature type="chain" id="PRO_5046474714" evidence="1">
    <location>
        <begin position="37"/>
        <end position="372"/>
    </location>
</feature>
<dbReference type="Gene3D" id="2.30.42.10">
    <property type="match status" value="1"/>
</dbReference>
<dbReference type="InterPro" id="IPR036034">
    <property type="entry name" value="PDZ_sf"/>
</dbReference>
<evidence type="ECO:0000256" key="1">
    <source>
        <dbReference type="SAM" id="SignalP"/>
    </source>
</evidence>
<organism evidence="3 4">
    <name type="scientific">Pseudoflavonifractor intestinihominis</name>
    <dbReference type="NCBI Taxonomy" id="3133171"/>
    <lineage>
        <taxon>Bacteria</taxon>
        <taxon>Bacillati</taxon>
        <taxon>Bacillota</taxon>
        <taxon>Clostridia</taxon>
        <taxon>Eubacteriales</taxon>
        <taxon>Oscillospiraceae</taxon>
        <taxon>Pseudoflavonifractor</taxon>
    </lineage>
</organism>
<dbReference type="Pfam" id="PF05580">
    <property type="entry name" value="Peptidase_S55"/>
    <property type="match status" value="1"/>
</dbReference>
<dbReference type="InterPro" id="IPR009003">
    <property type="entry name" value="Peptidase_S1_PA"/>
</dbReference>
<dbReference type="SUPFAM" id="SSF50156">
    <property type="entry name" value="PDZ domain-like"/>
    <property type="match status" value="1"/>
</dbReference>
<reference evidence="3 4" key="1">
    <citation type="submission" date="2024-03" db="EMBL/GenBank/DDBJ databases">
        <title>Human intestinal bacterial collection.</title>
        <authorList>
            <person name="Pauvert C."/>
            <person name="Hitch T.C.A."/>
            <person name="Clavel T."/>
        </authorList>
    </citation>
    <scope>NUCLEOTIDE SEQUENCE [LARGE SCALE GENOMIC DNA]</scope>
    <source>
        <strain evidence="3 4">CLA-AP-H29</strain>
    </source>
</reference>
<dbReference type="EC" id="3.4.21.116" evidence="3"/>
<dbReference type="RefSeq" id="WP_349232590.1">
    <property type="nucleotide sequence ID" value="NZ_JBBMFK010000036.1"/>
</dbReference>
<evidence type="ECO:0000313" key="3">
    <source>
        <dbReference type="EMBL" id="MEQ2444901.1"/>
    </source>
</evidence>
<dbReference type="EMBL" id="JBBMFK010000036">
    <property type="protein sequence ID" value="MEQ2444901.1"/>
    <property type="molecule type" value="Genomic_DNA"/>
</dbReference>
<keyword evidence="4" id="KW-1185">Reference proteome</keyword>
<proteinExistence type="predicted"/>